<organism evidence="2">
    <name type="scientific">Medicago truncatula</name>
    <name type="common">Barrel medic</name>
    <name type="synonym">Medicago tribuloides</name>
    <dbReference type="NCBI Taxonomy" id="3880"/>
    <lineage>
        <taxon>Eukaryota</taxon>
        <taxon>Viridiplantae</taxon>
        <taxon>Streptophyta</taxon>
        <taxon>Embryophyta</taxon>
        <taxon>Tracheophyta</taxon>
        <taxon>Spermatophyta</taxon>
        <taxon>Magnoliopsida</taxon>
        <taxon>eudicotyledons</taxon>
        <taxon>Gunneridae</taxon>
        <taxon>Pentapetalae</taxon>
        <taxon>rosids</taxon>
        <taxon>fabids</taxon>
        <taxon>Fabales</taxon>
        <taxon>Fabaceae</taxon>
        <taxon>Papilionoideae</taxon>
        <taxon>50 kb inversion clade</taxon>
        <taxon>NPAAA clade</taxon>
        <taxon>Hologalegina</taxon>
        <taxon>IRL clade</taxon>
        <taxon>Trifolieae</taxon>
        <taxon>Medicago</taxon>
    </lineage>
</organism>
<name>A0A396IYJ2_MEDTR</name>
<keyword evidence="1" id="KW-0812">Transmembrane</keyword>
<proteinExistence type="predicted"/>
<dbReference type="EMBL" id="PSQE01000003">
    <property type="protein sequence ID" value="RHN68027.1"/>
    <property type="molecule type" value="Genomic_DNA"/>
</dbReference>
<sequence length="90" mass="10730">MWELMTATIIFYGLSKFCLRSGSFVHFLCFYGQLWVLISGWFGISTTLQGSLFEHFLHFEGLGDFSYKSRNKRKFAPNAIYTFHDWWFSY</sequence>
<evidence type="ECO:0000256" key="1">
    <source>
        <dbReference type="SAM" id="Phobius"/>
    </source>
</evidence>
<reference evidence="2" key="1">
    <citation type="journal article" date="2018" name="Nat. Plants">
        <title>Whole-genome landscape of Medicago truncatula symbiotic genes.</title>
        <authorList>
            <person name="Pecrix Y."/>
            <person name="Gamas P."/>
            <person name="Carrere S."/>
        </authorList>
    </citation>
    <scope>NUCLEOTIDE SEQUENCE</scope>
    <source>
        <tissue evidence="2">Leaves</tissue>
    </source>
</reference>
<dbReference type="Gramene" id="rna16311">
    <property type="protein sequence ID" value="RHN68027.1"/>
    <property type="gene ID" value="gene16311"/>
</dbReference>
<feature type="transmembrane region" description="Helical" evidence="1">
    <location>
        <begin position="24"/>
        <end position="44"/>
    </location>
</feature>
<dbReference type="Proteomes" id="UP000265566">
    <property type="component" value="Chromosome 3"/>
</dbReference>
<protein>
    <recommendedName>
        <fullName evidence="3">Transmembrane protein</fullName>
    </recommendedName>
</protein>
<keyword evidence="1" id="KW-1133">Transmembrane helix</keyword>
<keyword evidence="1" id="KW-0472">Membrane</keyword>
<evidence type="ECO:0000313" key="2">
    <source>
        <dbReference type="EMBL" id="RHN68027.1"/>
    </source>
</evidence>
<dbReference type="AlphaFoldDB" id="A0A396IYJ2"/>
<gene>
    <name evidence="2" type="ORF">MtrunA17_Chr3g0109271</name>
</gene>
<comment type="caution">
    <text evidence="2">The sequence shown here is derived from an EMBL/GenBank/DDBJ whole genome shotgun (WGS) entry which is preliminary data.</text>
</comment>
<evidence type="ECO:0008006" key="3">
    <source>
        <dbReference type="Google" id="ProtNLM"/>
    </source>
</evidence>
<accession>A0A396IYJ2</accession>